<organism evidence="8 9">
    <name type="scientific">Mycena sanguinolenta</name>
    <dbReference type="NCBI Taxonomy" id="230812"/>
    <lineage>
        <taxon>Eukaryota</taxon>
        <taxon>Fungi</taxon>
        <taxon>Dikarya</taxon>
        <taxon>Basidiomycota</taxon>
        <taxon>Agaricomycotina</taxon>
        <taxon>Agaricomycetes</taxon>
        <taxon>Agaricomycetidae</taxon>
        <taxon>Agaricales</taxon>
        <taxon>Marasmiineae</taxon>
        <taxon>Mycenaceae</taxon>
        <taxon>Mycena</taxon>
    </lineage>
</organism>
<evidence type="ECO:0000256" key="7">
    <source>
        <dbReference type="PIRSR" id="PIRSR602401-1"/>
    </source>
</evidence>
<keyword evidence="3 7" id="KW-0479">Metal-binding</keyword>
<evidence type="ECO:0000256" key="6">
    <source>
        <dbReference type="ARBA" id="ARBA00023033"/>
    </source>
</evidence>
<protein>
    <submittedName>
        <fullName evidence="8">Cytochrome P450</fullName>
    </submittedName>
</protein>
<gene>
    <name evidence="8" type="ORF">MSAN_02490400</name>
</gene>
<keyword evidence="4" id="KW-0560">Oxidoreductase</keyword>
<keyword evidence="9" id="KW-1185">Reference proteome</keyword>
<keyword evidence="5 7" id="KW-0408">Iron</keyword>
<dbReference type="Pfam" id="PF00067">
    <property type="entry name" value="p450"/>
    <property type="match status" value="1"/>
</dbReference>
<evidence type="ECO:0000313" key="9">
    <source>
        <dbReference type="Proteomes" id="UP000623467"/>
    </source>
</evidence>
<dbReference type="GO" id="GO:0020037">
    <property type="term" value="F:heme binding"/>
    <property type="evidence" value="ECO:0007669"/>
    <property type="project" value="InterPro"/>
</dbReference>
<dbReference type="GO" id="GO:0004497">
    <property type="term" value="F:monooxygenase activity"/>
    <property type="evidence" value="ECO:0007669"/>
    <property type="project" value="UniProtKB-KW"/>
</dbReference>
<accession>A0A8H6U3P3</accession>
<dbReference type="GO" id="GO:0005506">
    <property type="term" value="F:iron ion binding"/>
    <property type="evidence" value="ECO:0007669"/>
    <property type="project" value="InterPro"/>
</dbReference>
<dbReference type="Proteomes" id="UP000623467">
    <property type="component" value="Unassembled WGS sequence"/>
</dbReference>
<reference evidence="8" key="1">
    <citation type="submission" date="2020-05" db="EMBL/GenBank/DDBJ databases">
        <title>Mycena genomes resolve the evolution of fungal bioluminescence.</title>
        <authorList>
            <person name="Tsai I.J."/>
        </authorList>
    </citation>
    <scope>NUCLEOTIDE SEQUENCE</scope>
    <source>
        <strain evidence="8">160909Yilan</strain>
    </source>
</reference>
<keyword evidence="2 7" id="KW-0349">Heme</keyword>
<feature type="binding site" description="axial binding residue" evidence="7">
    <location>
        <position position="441"/>
    </location>
    <ligand>
        <name>heme</name>
        <dbReference type="ChEBI" id="CHEBI:30413"/>
    </ligand>
    <ligandPart>
        <name>Fe</name>
        <dbReference type="ChEBI" id="CHEBI:18248"/>
    </ligandPart>
</feature>
<comment type="cofactor">
    <cofactor evidence="7">
        <name>heme</name>
        <dbReference type="ChEBI" id="CHEBI:30413"/>
    </cofactor>
</comment>
<dbReference type="GO" id="GO:0016125">
    <property type="term" value="P:sterol metabolic process"/>
    <property type="evidence" value="ECO:0007669"/>
    <property type="project" value="TreeGrafter"/>
</dbReference>
<dbReference type="CDD" id="cd00302">
    <property type="entry name" value="cytochrome_P450"/>
    <property type="match status" value="1"/>
</dbReference>
<evidence type="ECO:0000256" key="4">
    <source>
        <dbReference type="ARBA" id="ARBA00023002"/>
    </source>
</evidence>
<dbReference type="SUPFAM" id="SSF48264">
    <property type="entry name" value="Cytochrome P450"/>
    <property type="match status" value="1"/>
</dbReference>
<comment type="similarity">
    <text evidence="1">Belongs to the cytochrome P450 family.</text>
</comment>
<dbReference type="InterPro" id="IPR001128">
    <property type="entry name" value="Cyt_P450"/>
</dbReference>
<evidence type="ECO:0000256" key="2">
    <source>
        <dbReference type="ARBA" id="ARBA00022617"/>
    </source>
</evidence>
<proteinExistence type="inferred from homology"/>
<evidence type="ECO:0000256" key="1">
    <source>
        <dbReference type="ARBA" id="ARBA00010617"/>
    </source>
</evidence>
<dbReference type="InterPro" id="IPR002401">
    <property type="entry name" value="Cyt_P450_E_grp-I"/>
</dbReference>
<dbReference type="InterPro" id="IPR036396">
    <property type="entry name" value="Cyt_P450_sf"/>
</dbReference>
<keyword evidence="6" id="KW-0503">Monooxygenase</keyword>
<comment type="caution">
    <text evidence="8">The sequence shown here is derived from an EMBL/GenBank/DDBJ whole genome shotgun (WGS) entry which is preliminary data.</text>
</comment>
<dbReference type="AlphaFoldDB" id="A0A8H6U3P3"/>
<evidence type="ECO:0000256" key="3">
    <source>
        <dbReference type="ARBA" id="ARBA00022723"/>
    </source>
</evidence>
<dbReference type="PANTHER" id="PTHR24286">
    <property type="entry name" value="CYTOCHROME P450 26"/>
    <property type="match status" value="1"/>
</dbReference>
<sequence length="481" mass="54989">MISAVVIPLLLATCFIFIFPRLRNWWISEQNTGIPFIHGHLILGSTQYFTKRDEFLEDNFSQLNSSIFRFRILFYSVVALRGKAACSLFFTNKSLGWEDGYRLMHGMAPKPRDASIKEDAAPASHSMVKRVSVMLKTDYYERMLPQMLRIVEHTLESHKEDSFNPFHILEPVRPPQPNRILWLKHSCKFVVRVMLNFLVAEKMADAPGHTSAMTASITQLASVGSMLSIVFPWLPTPYRLKKLNAVKNYYFLVSKLVAQRKKEKNPEADILQYLLDEGDSMKNIFSCFTLFLFAGVLETPPTLSWIMIYLSTSPEWKQRAQEEVEAFLAQHCPIPRGTSSLAEYLAQAPLETWETDLPVLDAILNETVRLTLTGAFIRRNTGDDFVFEGNIIRNGDFLTYPVSDQHLNPNNFTNPLEFNPHHHLGVDTAGKFWGVWRRHPCVGKRFAHIMAKTYIVSLLTGYDHTVVDAQGNPFYHTPGPT</sequence>
<dbReference type="Gene3D" id="1.10.630.10">
    <property type="entry name" value="Cytochrome P450"/>
    <property type="match status" value="1"/>
</dbReference>
<dbReference type="PANTHER" id="PTHR24286:SF384">
    <property type="entry name" value="P450, PUTATIVE (EUROFUNG)-RELATED"/>
    <property type="match status" value="1"/>
</dbReference>
<evidence type="ECO:0000256" key="5">
    <source>
        <dbReference type="ARBA" id="ARBA00023004"/>
    </source>
</evidence>
<name>A0A8H6U3P3_9AGAR</name>
<evidence type="ECO:0000313" key="8">
    <source>
        <dbReference type="EMBL" id="KAF7328106.1"/>
    </source>
</evidence>
<dbReference type="GO" id="GO:0016705">
    <property type="term" value="F:oxidoreductase activity, acting on paired donors, with incorporation or reduction of molecular oxygen"/>
    <property type="evidence" value="ECO:0007669"/>
    <property type="project" value="InterPro"/>
</dbReference>
<dbReference type="OrthoDB" id="1055148at2759"/>
<dbReference type="PRINTS" id="PR00463">
    <property type="entry name" value="EP450I"/>
</dbReference>
<dbReference type="EMBL" id="JACAZH010000086">
    <property type="protein sequence ID" value="KAF7328106.1"/>
    <property type="molecule type" value="Genomic_DNA"/>
</dbReference>